<organism evidence="3 4">
    <name type="scientific">Riccia fluitans</name>
    <dbReference type="NCBI Taxonomy" id="41844"/>
    <lineage>
        <taxon>Eukaryota</taxon>
        <taxon>Viridiplantae</taxon>
        <taxon>Streptophyta</taxon>
        <taxon>Embryophyta</taxon>
        <taxon>Marchantiophyta</taxon>
        <taxon>Marchantiopsida</taxon>
        <taxon>Marchantiidae</taxon>
        <taxon>Marchantiales</taxon>
        <taxon>Ricciaceae</taxon>
        <taxon>Riccia</taxon>
    </lineage>
</organism>
<dbReference type="InterPro" id="IPR049932">
    <property type="entry name" value="NEAP1-4"/>
</dbReference>
<evidence type="ECO:0000313" key="3">
    <source>
        <dbReference type="EMBL" id="KAL2631718.1"/>
    </source>
</evidence>
<dbReference type="PANTHER" id="PTHR48145:SF5">
    <property type="entry name" value="NUCLEAR ENVELOPE-ASSOCIATED PROTEIN 2"/>
    <property type="match status" value="1"/>
</dbReference>
<dbReference type="EMBL" id="JBHFFA010000004">
    <property type="protein sequence ID" value="KAL2631718.1"/>
    <property type="molecule type" value="Genomic_DNA"/>
</dbReference>
<proteinExistence type="predicted"/>
<feature type="coiled-coil region" evidence="1">
    <location>
        <begin position="230"/>
        <end position="310"/>
    </location>
</feature>
<keyword evidence="4" id="KW-1185">Reference proteome</keyword>
<reference evidence="3 4" key="1">
    <citation type="submission" date="2024-09" db="EMBL/GenBank/DDBJ databases">
        <title>Chromosome-scale assembly of Riccia fluitans.</title>
        <authorList>
            <person name="Paukszto L."/>
            <person name="Sawicki J."/>
            <person name="Karawczyk K."/>
            <person name="Piernik-Szablinska J."/>
            <person name="Szczecinska M."/>
            <person name="Mazdziarz M."/>
        </authorList>
    </citation>
    <scope>NUCLEOTIDE SEQUENCE [LARGE SCALE GENOMIC DNA]</scope>
    <source>
        <strain evidence="3">Rf_01</strain>
        <tissue evidence="3">Aerial parts of the thallus</tissue>
    </source>
</reference>
<name>A0ABD1YMB3_9MARC</name>
<accession>A0ABD1YMB3</accession>
<feature type="coiled-coil region" evidence="1">
    <location>
        <begin position="63"/>
        <end position="101"/>
    </location>
</feature>
<dbReference type="Proteomes" id="UP001605036">
    <property type="component" value="Unassembled WGS sequence"/>
</dbReference>
<feature type="coiled-coil region" evidence="1">
    <location>
        <begin position="126"/>
        <end position="188"/>
    </location>
</feature>
<dbReference type="PANTHER" id="PTHR48145">
    <property type="entry name" value="NUCLEAR ENVELOPE-ASSOCIATED PROTEIN 1"/>
    <property type="match status" value="1"/>
</dbReference>
<protein>
    <submittedName>
        <fullName evidence="3">Uncharacterized protein</fullName>
    </submittedName>
</protein>
<evidence type="ECO:0000256" key="1">
    <source>
        <dbReference type="SAM" id="Coils"/>
    </source>
</evidence>
<evidence type="ECO:0000313" key="4">
    <source>
        <dbReference type="Proteomes" id="UP001605036"/>
    </source>
</evidence>
<gene>
    <name evidence="3" type="ORF">R1flu_016404</name>
</gene>
<sequence>MADSVQAKDSSSSSQGESAGGGSLFKEVVEKKQNLRRIASEVGVMAAELHKFRSRGVAREAALQEETARRQAAEAYAKELARELEQMHKCLEDTRSQAESSAERFEQYAGEVAKLRDRLSVSEEVAEAISEYSESAQQQLKELLNEVEEKDLLLREQRDLIAILEEHVRELEEELQRKEESHMHLKYDVHDLDSPIQKSVDGNITTKQSQFRQLLDQVSSRNIDHLERYLSDKDDDVVRLKQDVREANTELRLKTLELNSQMERQERAEQELRKRLVRLELSLQEARSQAKKMKKISGRKEKEMEQLRSQVWLLEGSANASKERHFWDHLRLRTVLSVSLVAMICLLKR</sequence>
<evidence type="ECO:0000256" key="2">
    <source>
        <dbReference type="SAM" id="MobiDB-lite"/>
    </source>
</evidence>
<feature type="region of interest" description="Disordered" evidence="2">
    <location>
        <begin position="1"/>
        <end position="25"/>
    </location>
</feature>
<comment type="caution">
    <text evidence="3">The sequence shown here is derived from an EMBL/GenBank/DDBJ whole genome shotgun (WGS) entry which is preliminary data.</text>
</comment>
<keyword evidence="1" id="KW-0175">Coiled coil</keyword>
<dbReference type="AlphaFoldDB" id="A0ABD1YMB3"/>